<keyword evidence="4" id="KW-0862">Zinc</keyword>
<feature type="domain" description="Zinc finger PHD-type" evidence="7">
    <location>
        <begin position="351"/>
        <end position="393"/>
    </location>
</feature>
<evidence type="ECO:0000259" key="7">
    <source>
        <dbReference type="SMART" id="SM00249"/>
    </source>
</evidence>
<proteinExistence type="predicted"/>
<sequence>MEGKVARPRGRPRKRPRAEDQNGVSNRGKRPVLEIKPAVPRSLLGSYVLKEFDDSRVSLGKVVSYSSGLYIVEYEDGCFEDLKTCYLRKLIIGDGYFDDELRCRRGKLDHLVMKKEEKKKTVNEIEVATTCSSTSSSGSGAEECEDSRDLDIETTTSPLVQVPPVDLPCSSGTIGIPEEAVALKVHLERLSSQECEVASNCLRCIDWSLLDALTWPVYLVQYFSAMGHASGSQWKVFSEFLVEKEYYSLPAVMKLKILQILCDDVFDVADIRAEIDTREESEVGYDPDGVNADLPESGPRRVHPRFAKTSACKEKEHSEFVAMNEPTNLSSRRTDGGLNGVGSDLDGNSDECRLCGMDGTLLCCDGCPLAYHSRCIGVLKMYIPDGPWLKIYVHADADIKYYSVTDIPKVVLVLLSATNHRLEYLCICQAISEYWDLPGGVISHLRAVEANLAPMQKEGEMRCRQT</sequence>
<evidence type="ECO:0000256" key="1">
    <source>
        <dbReference type="ARBA" id="ARBA00004123"/>
    </source>
</evidence>
<dbReference type="InterPro" id="IPR028942">
    <property type="entry name" value="WHIM1_dom"/>
</dbReference>
<keyword evidence="5" id="KW-0539">Nucleus</keyword>
<evidence type="ECO:0000256" key="6">
    <source>
        <dbReference type="SAM" id="MobiDB-lite"/>
    </source>
</evidence>
<dbReference type="Gene3D" id="3.30.40.10">
    <property type="entry name" value="Zinc/RING finger domain, C3HC4 (zinc finger)"/>
    <property type="match status" value="1"/>
</dbReference>
<dbReference type="InterPro" id="IPR047365">
    <property type="entry name" value="Tudor_AtPTM-like"/>
</dbReference>
<dbReference type="GO" id="GO:0005634">
    <property type="term" value="C:nucleus"/>
    <property type="evidence" value="ECO:0007669"/>
    <property type="project" value="UniProtKB-SubCell"/>
</dbReference>
<dbReference type="InterPro" id="IPR011011">
    <property type="entry name" value="Znf_FYVE_PHD"/>
</dbReference>
<dbReference type="Pfam" id="PF15612">
    <property type="entry name" value="WHIM1"/>
    <property type="match status" value="1"/>
</dbReference>
<protein>
    <submittedName>
        <fullName evidence="8">(rape) hypothetical protein</fullName>
    </submittedName>
</protein>
<dbReference type="InterPro" id="IPR013083">
    <property type="entry name" value="Znf_RING/FYVE/PHD"/>
</dbReference>
<dbReference type="EMBL" id="HG994366">
    <property type="protein sequence ID" value="CAF1889786.1"/>
    <property type="molecule type" value="Genomic_DNA"/>
</dbReference>
<dbReference type="InterPro" id="IPR001965">
    <property type="entry name" value="Znf_PHD"/>
</dbReference>
<dbReference type="PANTHER" id="PTHR46508:SF1">
    <property type="entry name" value="PHD FINGER FAMILY PROTEIN"/>
    <property type="match status" value="1"/>
</dbReference>
<evidence type="ECO:0000256" key="3">
    <source>
        <dbReference type="ARBA" id="ARBA00022771"/>
    </source>
</evidence>
<evidence type="ECO:0000256" key="5">
    <source>
        <dbReference type="ARBA" id="ARBA00023242"/>
    </source>
</evidence>
<accession>A0A816JVR6</accession>
<keyword evidence="3" id="KW-0863">Zinc-finger</keyword>
<reference evidence="8" key="1">
    <citation type="submission" date="2021-01" db="EMBL/GenBank/DDBJ databases">
        <authorList>
            <consortium name="Genoscope - CEA"/>
            <person name="William W."/>
        </authorList>
    </citation>
    <scope>NUCLEOTIDE SEQUENCE</scope>
</reference>
<dbReference type="Pfam" id="PF21743">
    <property type="entry name" value="PTM_DIR17_Tudor"/>
    <property type="match status" value="1"/>
</dbReference>
<evidence type="ECO:0000256" key="4">
    <source>
        <dbReference type="ARBA" id="ARBA00022833"/>
    </source>
</evidence>
<dbReference type="PANTHER" id="PTHR46508">
    <property type="entry name" value="PHD FINGER FAMILY PROTEIN"/>
    <property type="match status" value="1"/>
</dbReference>
<name>A0A816JVR6_BRANA</name>
<gene>
    <name evidence="8" type="ORF">DARMORV10_C02P11190.1</name>
</gene>
<dbReference type="SUPFAM" id="SSF57903">
    <property type="entry name" value="FYVE/PHD zinc finger"/>
    <property type="match status" value="1"/>
</dbReference>
<dbReference type="AlphaFoldDB" id="A0A816JVR6"/>
<dbReference type="GO" id="GO:0008270">
    <property type="term" value="F:zinc ion binding"/>
    <property type="evidence" value="ECO:0007669"/>
    <property type="project" value="UniProtKB-KW"/>
</dbReference>
<dbReference type="Proteomes" id="UP001295469">
    <property type="component" value="Chromosome C02"/>
</dbReference>
<evidence type="ECO:0000313" key="8">
    <source>
        <dbReference type="EMBL" id="CAF1889786.1"/>
    </source>
</evidence>
<comment type="subcellular location">
    <subcellularLocation>
        <location evidence="1">Nucleus</location>
    </subcellularLocation>
</comment>
<dbReference type="SMART" id="SM00249">
    <property type="entry name" value="PHD"/>
    <property type="match status" value="1"/>
</dbReference>
<feature type="region of interest" description="Disordered" evidence="6">
    <location>
        <begin position="1"/>
        <end position="31"/>
    </location>
</feature>
<evidence type="ECO:0000256" key="2">
    <source>
        <dbReference type="ARBA" id="ARBA00022723"/>
    </source>
</evidence>
<feature type="compositionally biased region" description="Basic residues" evidence="6">
    <location>
        <begin position="1"/>
        <end position="16"/>
    </location>
</feature>
<organism evidence="8">
    <name type="scientific">Brassica napus</name>
    <name type="common">Rape</name>
    <dbReference type="NCBI Taxonomy" id="3708"/>
    <lineage>
        <taxon>Eukaryota</taxon>
        <taxon>Viridiplantae</taxon>
        <taxon>Streptophyta</taxon>
        <taxon>Embryophyta</taxon>
        <taxon>Tracheophyta</taxon>
        <taxon>Spermatophyta</taxon>
        <taxon>Magnoliopsida</taxon>
        <taxon>eudicotyledons</taxon>
        <taxon>Gunneridae</taxon>
        <taxon>Pentapetalae</taxon>
        <taxon>rosids</taxon>
        <taxon>malvids</taxon>
        <taxon>Brassicales</taxon>
        <taxon>Brassicaceae</taxon>
        <taxon>Brassiceae</taxon>
        <taxon>Brassica</taxon>
    </lineage>
</organism>
<keyword evidence="2" id="KW-0479">Metal-binding</keyword>